<dbReference type="SUPFAM" id="SSF48173">
    <property type="entry name" value="Cryptochrome/photolyase FAD-binding domain"/>
    <property type="match status" value="1"/>
</dbReference>
<dbReference type="OrthoDB" id="9772484at2"/>
<gene>
    <name evidence="9" type="ORF">GJ691_06825</name>
</gene>
<proteinExistence type="inferred from homology"/>
<dbReference type="PROSITE" id="PS00691">
    <property type="entry name" value="DNA_PHOTOLYASES_1_2"/>
    <property type="match status" value="1"/>
</dbReference>
<dbReference type="GO" id="GO:0009416">
    <property type="term" value="P:response to light stimulus"/>
    <property type="evidence" value="ECO:0007669"/>
    <property type="project" value="TreeGrafter"/>
</dbReference>
<feature type="site" description="Electron transfer via tryptophanyl radical" evidence="6">
    <location>
        <position position="292"/>
    </location>
</feature>
<dbReference type="InterPro" id="IPR002081">
    <property type="entry name" value="Cryptochrome/DNA_photolyase_1"/>
</dbReference>
<keyword evidence="10" id="KW-1185">Reference proteome</keyword>
<feature type="site" description="Electron transfer via tryptophanyl radical" evidence="6">
    <location>
        <position position="345"/>
    </location>
</feature>
<dbReference type="PRINTS" id="PR00147">
    <property type="entry name" value="DNAPHOTLYASE"/>
</dbReference>
<dbReference type="PROSITE" id="PS00394">
    <property type="entry name" value="DNA_PHOTOLYASES_1_1"/>
    <property type="match status" value="1"/>
</dbReference>
<dbReference type="GO" id="GO:0006139">
    <property type="term" value="P:nucleobase-containing compound metabolic process"/>
    <property type="evidence" value="ECO:0007669"/>
    <property type="project" value="UniProtKB-ARBA"/>
</dbReference>
<comment type="cofactor">
    <cofactor evidence="1">
        <name>(6R)-5,10-methylene-5,6,7,8-tetrahydrofolate</name>
        <dbReference type="ChEBI" id="CHEBI:15636"/>
    </cofactor>
</comment>
<evidence type="ECO:0000256" key="6">
    <source>
        <dbReference type="PIRSR" id="PIRSR602081-2"/>
    </source>
</evidence>
<evidence type="ECO:0000256" key="7">
    <source>
        <dbReference type="RuleBase" id="RU004182"/>
    </source>
</evidence>
<dbReference type="InterPro" id="IPR036155">
    <property type="entry name" value="Crypto/Photolyase_N_sf"/>
</dbReference>
<dbReference type="SUPFAM" id="SSF52425">
    <property type="entry name" value="Cryptochrome/photolyase, N-terminal domain"/>
    <property type="match status" value="1"/>
</dbReference>
<evidence type="ECO:0000256" key="5">
    <source>
        <dbReference type="PIRSR" id="PIRSR602081-1"/>
    </source>
</evidence>
<keyword evidence="9" id="KW-0456">Lyase</keyword>
<dbReference type="GO" id="GO:0003677">
    <property type="term" value="F:DNA binding"/>
    <property type="evidence" value="ECO:0007669"/>
    <property type="project" value="TreeGrafter"/>
</dbReference>
<sequence length="436" mass="51624">MEEKVSIFWFRRDLRLDDNVGLAHALKNVTHVLPIFIFDKEILLQLPKNDARVTFIHQTLTRISERLKKDFNSSLGIYHGQPLEVFESIYKDFNIEAVYTNHDYEPYAIKRDKRIQEFLESKSITFHTYKDQVIFEKEEIVKNDGDPYVVYTPYKNKWKEKFNSSALSKQIKDHKLPHNFIANKNLPFLTLEQIGFETSDIKVPDFTTSDNLIDNYEATRNFPGIDNGTSRIGPHLRFGTVSIRKIVTKAIASKNEVFWNELIWREFFMQILWHFPHTINNAFKPKYDRIPWRNNMEEFEKWKHGQTGYPLVDAGMRELNATGYMHNRVRMLVASFLCKHLLIDWRWGEAYFAEKLLDFELSSNVGNWQWAAGSGVDAAPYFRIFNPTTQIDKFDKKHEYINQWVPELQELTYPTKMVDHKMARERCLKVYKEALG</sequence>
<dbReference type="Gene3D" id="3.40.50.620">
    <property type="entry name" value="HUPs"/>
    <property type="match status" value="1"/>
</dbReference>
<protein>
    <submittedName>
        <fullName evidence="9">Deoxyribodipyrimidine photo-lyase</fullName>
    </submittedName>
</protein>
<reference evidence="9 10" key="1">
    <citation type="submission" date="2019-11" db="EMBL/GenBank/DDBJ databases">
        <title>Maribacter lutea sp. nov., a marine bacterium isolated from intertidal sand.</title>
        <authorList>
            <person name="Liu A."/>
        </authorList>
    </citation>
    <scope>NUCLEOTIDE SEQUENCE [LARGE SCALE GENOMIC DNA]</scope>
    <source>
        <strain evidence="9 10">RZ05</strain>
    </source>
</reference>
<feature type="binding site" evidence="5">
    <location>
        <position position="258"/>
    </location>
    <ligand>
        <name>FAD</name>
        <dbReference type="ChEBI" id="CHEBI:57692"/>
    </ligand>
</feature>
<organism evidence="9 10">
    <name type="scientific">Maribacter luteus</name>
    <dbReference type="NCBI Taxonomy" id="2594478"/>
    <lineage>
        <taxon>Bacteria</taxon>
        <taxon>Pseudomonadati</taxon>
        <taxon>Bacteroidota</taxon>
        <taxon>Flavobacteriia</taxon>
        <taxon>Flavobacteriales</taxon>
        <taxon>Flavobacteriaceae</taxon>
        <taxon>Maribacter</taxon>
    </lineage>
</organism>
<evidence type="ECO:0000256" key="4">
    <source>
        <dbReference type="ARBA" id="ARBA00022991"/>
    </source>
</evidence>
<dbReference type="RefSeq" id="WP_154365160.1">
    <property type="nucleotide sequence ID" value="NZ_WKJH01000004.1"/>
</dbReference>
<dbReference type="AlphaFoldDB" id="A0A6I2MMI6"/>
<evidence type="ECO:0000259" key="8">
    <source>
        <dbReference type="PROSITE" id="PS51645"/>
    </source>
</evidence>
<dbReference type="Gene3D" id="1.25.40.80">
    <property type="match status" value="1"/>
</dbReference>
<keyword evidence="3 5" id="KW-0274">FAD</keyword>
<name>A0A6I2MMI6_9FLAO</name>
<dbReference type="InterPro" id="IPR018394">
    <property type="entry name" value="DNA_photolyase_1_CS_C"/>
</dbReference>
<dbReference type="GO" id="GO:0071949">
    <property type="term" value="F:FAD binding"/>
    <property type="evidence" value="ECO:0007669"/>
    <property type="project" value="TreeGrafter"/>
</dbReference>
<evidence type="ECO:0000313" key="10">
    <source>
        <dbReference type="Proteomes" id="UP000443153"/>
    </source>
</evidence>
<dbReference type="Pfam" id="PF03441">
    <property type="entry name" value="FAD_binding_7"/>
    <property type="match status" value="1"/>
</dbReference>
<evidence type="ECO:0000256" key="3">
    <source>
        <dbReference type="ARBA" id="ARBA00022827"/>
    </source>
</evidence>
<dbReference type="GO" id="GO:0006950">
    <property type="term" value="P:response to stress"/>
    <property type="evidence" value="ECO:0007669"/>
    <property type="project" value="UniProtKB-ARBA"/>
</dbReference>
<accession>A0A6I2MMI6</accession>
<feature type="site" description="Electron transfer via tryptophanyl radical" evidence="6">
    <location>
        <position position="368"/>
    </location>
</feature>
<feature type="binding site" evidence="5">
    <location>
        <position position="216"/>
    </location>
    <ligand>
        <name>FAD</name>
        <dbReference type="ChEBI" id="CHEBI:57692"/>
    </ligand>
</feature>
<dbReference type="PANTHER" id="PTHR11455">
    <property type="entry name" value="CRYPTOCHROME"/>
    <property type="match status" value="1"/>
</dbReference>
<dbReference type="InterPro" id="IPR036134">
    <property type="entry name" value="Crypto/Photolyase_FAD-like_sf"/>
</dbReference>
<keyword evidence="4 7" id="KW-0157">Chromophore</keyword>
<dbReference type="GO" id="GO:0003904">
    <property type="term" value="F:deoxyribodipyrimidine photo-lyase activity"/>
    <property type="evidence" value="ECO:0007669"/>
    <property type="project" value="TreeGrafter"/>
</dbReference>
<feature type="binding site" evidence="5">
    <location>
        <begin position="261"/>
        <end position="268"/>
    </location>
    <ligand>
        <name>FAD</name>
        <dbReference type="ChEBI" id="CHEBI:57692"/>
    </ligand>
</feature>
<dbReference type="InterPro" id="IPR005101">
    <property type="entry name" value="Cryptochr/Photolyase_FAD-bd"/>
</dbReference>
<dbReference type="Gene3D" id="1.10.579.10">
    <property type="entry name" value="DNA Cyclobutane Dipyrimidine Photolyase, subunit A, domain 3"/>
    <property type="match status" value="1"/>
</dbReference>
<comment type="similarity">
    <text evidence="7">Belongs to the DNA photolyase family.</text>
</comment>
<dbReference type="InterPro" id="IPR014729">
    <property type="entry name" value="Rossmann-like_a/b/a_fold"/>
</dbReference>
<evidence type="ECO:0000256" key="2">
    <source>
        <dbReference type="ARBA" id="ARBA00022630"/>
    </source>
</evidence>
<evidence type="ECO:0000313" key="9">
    <source>
        <dbReference type="EMBL" id="MRX63879.1"/>
    </source>
</evidence>
<comment type="caution">
    <text evidence="9">The sequence shown here is derived from an EMBL/GenBank/DDBJ whole genome shotgun (WGS) entry which is preliminary data.</text>
</comment>
<keyword evidence="2 5" id="KW-0285">Flavoprotein</keyword>
<dbReference type="PANTHER" id="PTHR11455:SF9">
    <property type="entry name" value="CRYPTOCHROME CIRCADIAN CLOCK 5 ISOFORM X1"/>
    <property type="match status" value="1"/>
</dbReference>
<dbReference type="Pfam" id="PF00875">
    <property type="entry name" value="DNA_photolyase"/>
    <property type="match status" value="1"/>
</dbReference>
<comment type="cofactor">
    <cofactor evidence="5">
        <name>FAD</name>
        <dbReference type="ChEBI" id="CHEBI:57692"/>
    </cofactor>
    <text evidence="5">Binds 1 FAD per subunit.</text>
</comment>
<evidence type="ECO:0000256" key="1">
    <source>
        <dbReference type="ARBA" id="ARBA00001932"/>
    </source>
</evidence>
<dbReference type="EMBL" id="WKJH01000004">
    <property type="protein sequence ID" value="MRX63879.1"/>
    <property type="molecule type" value="Genomic_DNA"/>
</dbReference>
<feature type="domain" description="Photolyase/cryptochrome alpha/beta" evidence="8">
    <location>
        <begin position="4"/>
        <end position="134"/>
    </location>
</feature>
<dbReference type="Proteomes" id="UP000443153">
    <property type="component" value="Unassembled WGS sequence"/>
</dbReference>
<dbReference type="InterPro" id="IPR006050">
    <property type="entry name" value="DNA_photolyase_N"/>
</dbReference>
<dbReference type="PROSITE" id="PS51645">
    <property type="entry name" value="PHR_CRY_ALPHA_BETA"/>
    <property type="match status" value="1"/>
</dbReference>